<dbReference type="PROSITE" id="PS50851">
    <property type="entry name" value="CHEW"/>
    <property type="match status" value="1"/>
</dbReference>
<dbReference type="GO" id="GO:0005829">
    <property type="term" value="C:cytosol"/>
    <property type="evidence" value="ECO:0007669"/>
    <property type="project" value="TreeGrafter"/>
</dbReference>
<organism evidence="6 7">
    <name type="scientific">Rariglobus hedericola</name>
    <dbReference type="NCBI Taxonomy" id="2597822"/>
    <lineage>
        <taxon>Bacteria</taxon>
        <taxon>Pseudomonadati</taxon>
        <taxon>Verrucomicrobiota</taxon>
        <taxon>Opitutia</taxon>
        <taxon>Opitutales</taxon>
        <taxon>Opitutaceae</taxon>
        <taxon>Rariglobus</taxon>
    </lineage>
</organism>
<feature type="region of interest" description="Disordered" evidence="4">
    <location>
        <begin position="1"/>
        <end position="33"/>
    </location>
</feature>
<name>A0A556QJL9_9BACT</name>
<dbReference type="RefSeq" id="WP_144230662.1">
    <property type="nucleotide sequence ID" value="NZ_CBCRVV010000017.1"/>
</dbReference>
<accession>A0A556QJL9</accession>
<dbReference type="GO" id="GO:0007165">
    <property type="term" value="P:signal transduction"/>
    <property type="evidence" value="ECO:0007669"/>
    <property type="project" value="InterPro"/>
</dbReference>
<feature type="domain" description="CheW-like" evidence="5">
    <location>
        <begin position="56"/>
        <end position="193"/>
    </location>
</feature>
<dbReference type="SMART" id="SM00260">
    <property type="entry name" value="CheW"/>
    <property type="match status" value="1"/>
</dbReference>
<dbReference type="PANTHER" id="PTHR22617">
    <property type="entry name" value="CHEMOTAXIS SENSOR HISTIDINE KINASE-RELATED"/>
    <property type="match status" value="1"/>
</dbReference>
<protein>
    <recommendedName>
        <fullName evidence="2">Chemotaxis protein CheW</fullName>
    </recommendedName>
</protein>
<evidence type="ECO:0000313" key="6">
    <source>
        <dbReference type="EMBL" id="TSJ76843.1"/>
    </source>
</evidence>
<dbReference type="AlphaFoldDB" id="A0A556QJL9"/>
<sequence length="196" mass="21325">MSEESPSTPPNGGGMRRRVVDPEVGARLLDREPPPGYRAEWTAYLSKPPKKAEVTTDSALVFRVGAEWLALPASWVGEVAPVRAVHSVPHRRGRALEGLVNVRGELLPCFSLDGLLGIDAADGVTGSRRLVVAGQGARRLVFRADEVFGVIRYDAARSLPSPGRLRHVKHLLEWKGRTPGLLDAESVWNALERSLA</sequence>
<dbReference type="Proteomes" id="UP000315648">
    <property type="component" value="Unassembled WGS sequence"/>
</dbReference>
<dbReference type="Gene3D" id="2.40.50.180">
    <property type="entry name" value="CheA-289, Domain 4"/>
    <property type="match status" value="1"/>
</dbReference>
<dbReference type="InterPro" id="IPR036061">
    <property type="entry name" value="CheW-like_dom_sf"/>
</dbReference>
<dbReference type="EMBL" id="VMBG01000002">
    <property type="protein sequence ID" value="TSJ76843.1"/>
    <property type="molecule type" value="Genomic_DNA"/>
</dbReference>
<dbReference type="InterPro" id="IPR002545">
    <property type="entry name" value="CheW-lke_dom"/>
</dbReference>
<comment type="caution">
    <text evidence="6">The sequence shown here is derived from an EMBL/GenBank/DDBJ whole genome shotgun (WGS) entry which is preliminary data.</text>
</comment>
<dbReference type="Pfam" id="PF01584">
    <property type="entry name" value="CheW"/>
    <property type="match status" value="1"/>
</dbReference>
<dbReference type="SUPFAM" id="SSF50341">
    <property type="entry name" value="CheW-like"/>
    <property type="match status" value="1"/>
</dbReference>
<dbReference type="Gene3D" id="2.30.30.40">
    <property type="entry name" value="SH3 Domains"/>
    <property type="match status" value="1"/>
</dbReference>
<proteinExistence type="predicted"/>
<comment type="subcellular location">
    <subcellularLocation>
        <location evidence="1">Cytoplasm</location>
    </subcellularLocation>
</comment>
<dbReference type="InterPro" id="IPR039315">
    <property type="entry name" value="CheW"/>
</dbReference>
<evidence type="ECO:0000256" key="4">
    <source>
        <dbReference type="SAM" id="MobiDB-lite"/>
    </source>
</evidence>
<dbReference type="GO" id="GO:0006935">
    <property type="term" value="P:chemotaxis"/>
    <property type="evidence" value="ECO:0007669"/>
    <property type="project" value="InterPro"/>
</dbReference>
<evidence type="ECO:0000256" key="3">
    <source>
        <dbReference type="ARBA" id="ARBA00022490"/>
    </source>
</evidence>
<gene>
    <name evidence="6" type="ORF">FPL22_12035</name>
</gene>
<keyword evidence="3" id="KW-0963">Cytoplasm</keyword>
<dbReference type="OrthoDB" id="21516at2"/>
<evidence type="ECO:0000259" key="5">
    <source>
        <dbReference type="PROSITE" id="PS50851"/>
    </source>
</evidence>
<keyword evidence="7" id="KW-1185">Reference proteome</keyword>
<evidence type="ECO:0000256" key="2">
    <source>
        <dbReference type="ARBA" id="ARBA00021483"/>
    </source>
</evidence>
<evidence type="ECO:0000313" key="7">
    <source>
        <dbReference type="Proteomes" id="UP000315648"/>
    </source>
</evidence>
<dbReference type="PANTHER" id="PTHR22617:SF45">
    <property type="entry name" value="CHEMOTAXIS PROTEIN CHEW"/>
    <property type="match status" value="1"/>
</dbReference>
<reference evidence="6 7" key="1">
    <citation type="submission" date="2019-07" db="EMBL/GenBank/DDBJ databases">
        <title>Description of 53C-WASEF.</title>
        <authorList>
            <person name="Pitt A."/>
            <person name="Hahn M.W."/>
        </authorList>
    </citation>
    <scope>NUCLEOTIDE SEQUENCE [LARGE SCALE GENOMIC DNA]</scope>
    <source>
        <strain evidence="6 7">53C-WASEF</strain>
    </source>
</reference>
<evidence type="ECO:0000256" key="1">
    <source>
        <dbReference type="ARBA" id="ARBA00004496"/>
    </source>
</evidence>